<feature type="transmembrane region" description="Helical" evidence="1">
    <location>
        <begin position="110"/>
        <end position="132"/>
    </location>
</feature>
<dbReference type="RefSeq" id="WP_286301376.1">
    <property type="nucleotide sequence ID" value="NZ_AP027728.1"/>
</dbReference>
<organism evidence="2 3">
    <name type="scientific">Microbacterium suwonense</name>
    <dbReference type="NCBI Taxonomy" id="683047"/>
    <lineage>
        <taxon>Bacteria</taxon>
        <taxon>Bacillati</taxon>
        <taxon>Actinomycetota</taxon>
        <taxon>Actinomycetes</taxon>
        <taxon>Micrococcales</taxon>
        <taxon>Microbacteriaceae</taxon>
        <taxon>Microbacterium</taxon>
    </lineage>
</organism>
<keyword evidence="3" id="KW-1185">Reference proteome</keyword>
<evidence type="ECO:0000256" key="1">
    <source>
        <dbReference type="SAM" id="Phobius"/>
    </source>
</evidence>
<name>A0ABM8FQ44_9MICO</name>
<sequence length="224" mass="24383">MSLVDPQSRWWNRDSTRRRLAYVCYTLSFVLAAVSMGHVMAGEASVLPDWVSFITIAPLPLMLAGSFLIAFGTTGDMDSRFIVWPLAGLFIALGAGAVAGGAVSPGGLKWWHLQFVVFAAGGVVAIIVSILLRRRAQRNDAVRKVAERSRVVATGVVTRARGYSVNYRRVTKVTVKFTDQDGNTRWSSDTIAGEITTGQRMRVQYAPDHLGNKAAVILTRNGSL</sequence>
<keyword evidence="1" id="KW-1133">Transmembrane helix</keyword>
<evidence type="ECO:0000313" key="3">
    <source>
        <dbReference type="Proteomes" id="UP001321543"/>
    </source>
</evidence>
<accession>A0ABM8FQ44</accession>
<keyword evidence="1" id="KW-0472">Membrane</keyword>
<dbReference type="EMBL" id="AP027728">
    <property type="protein sequence ID" value="BDZ37570.1"/>
    <property type="molecule type" value="Genomic_DNA"/>
</dbReference>
<evidence type="ECO:0000313" key="2">
    <source>
        <dbReference type="EMBL" id="BDZ37570.1"/>
    </source>
</evidence>
<proteinExistence type="predicted"/>
<keyword evidence="1" id="KW-0812">Transmembrane</keyword>
<feature type="transmembrane region" description="Helical" evidence="1">
    <location>
        <begin position="50"/>
        <end position="71"/>
    </location>
</feature>
<dbReference type="Proteomes" id="UP001321543">
    <property type="component" value="Chromosome"/>
</dbReference>
<protein>
    <recommendedName>
        <fullName evidence="4">DUF3592 domain-containing protein</fullName>
    </recommendedName>
</protein>
<feature type="transmembrane region" description="Helical" evidence="1">
    <location>
        <begin position="83"/>
        <end position="104"/>
    </location>
</feature>
<feature type="transmembrane region" description="Helical" evidence="1">
    <location>
        <begin position="20"/>
        <end position="38"/>
    </location>
</feature>
<evidence type="ECO:0008006" key="4">
    <source>
        <dbReference type="Google" id="ProtNLM"/>
    </source>
</evidence>
<reference evidence="3" key="1">
    <citation type="journal article" date="2019" name="Int. J. Syst. Evol. Microbiol.">
        <title>The Global Catalogue of Microorganisms (GCM) 10K type strain sequencing project: providing services to taxonomists for standard genome sequencing and annotation.</title>
        <authorList>
            <consortium name="The Broad Institute Genomics Platform"/>
            <consortium name="The Broad Institute Genome Sequencing Center for Infectious Disease"/>
            <person name="Wu L."/>
            <person name="Ma J."/>
        </authorList>
    </citation>
    <scope>NUCLEOTIDE SEQUENCE [LARGE SCALE GENOMIC DNA]</scope>
    <source>
        <strain evidence="3">NBRC 106310</strain>
    </source>
</reference>
<gene>
    <name evidence="2" type="ORF">GCM10025863_01840</name>
</gene>